<dbReference type="OrthoDB" id="9769590at2"/>
<evidence type="ECO:0000313" key="2">
    <source>
        <dbReference type="Proteomes" id="UP000239724"/>
    </source>
</evidence>
<dbReference type="Proteomes" id="UP000239724">
    <property type="component" value="Unassembled WGS sequence"/>
</dbReference>
<dbReference type="InterPro" id="IPR007383">
    <property type="entry name" value="DUF445"/>
</dbReference>
<dbReference type="GO" id="GO:0005886">
    <property type="term" value="C:plasma membrane"/>
    <property type="evidence" value="ECO:0007669"/>
    <property type="project" value="TreeGrafter"/>
</dbReference>
<dbReference type="PANTHER" id="PTHR38442">
    <property type="entry name" value="INNER MEMBRANE PROTEIN-RELATED"/>
    <property type="match status" value="1"/>
</dbReference>
<reference evidence="1 2" key="1">
    <citation type="journal article" date="2018" name="Arch. Microbiol.">
        <title>New insights into the metabolic potential of the phototrophic purple bacterium Rhodopila globiformis DSM 161(T) from its draft genome sequence and evidence for a vanadium-dependent nitrogenase.</title>
        <authorList>
            <person name="Imhoff J.F."/>
            <person name="Rahn T."/>
            <person name="Kunzel S."/>
            <person name="Neulinger S.C."/>
        </authorList>
    </citation>
    <scope>NUCLEOTIDE SEQUENCE [LARGE SCALE GENOMIC DNA]</scope>
    <source>
        <strain evidence="1 2">DSM 161</strain>
    </source>
</reference>
<evidence type="ECO:0000313" key="1">
    <source>
        <dbReference type="EMBL" id="PPQ30412.1"/>
    </source>
</evidence>
<comment type="caution">
    <text evidence="1">The sequence shown here is derived from an EMBL/GenBank/DDBJ whole genome shotgun (WGS) entry which is preliminary data.</text>
</comment>
<evidence type="ECO:0008006" key="3">
    <source>
        <dbReference type="Google" id="ProtNLM"/>
    </source>
</evidence>
<organism evidence="1 2">
    <name type="scientific">Rhodopila globiformis</name>
    <name type="common">Rhodopseudomonas globiformis</name>
    <dbReference type="NCBI Taxonomy" id="1071"/>
    <lineage>
        <taxon>Bacteria</taxon>
        <taxon>Pseudomonadati</taxon>
        <taxon>Pseudomonadota</taxon>
        <taxon>Alphaproteobacteria</taxon>
        <taxon>Acetobacterales</taxon>
        <taxon>Acetobacteraceae</taxon>
        <taxon>Rhodopila</taxon>
    </lineage>
</organism>
<dbReference type="PANTHER" id="PTHR38442:SF1">
    <property type="entry name" value="INNER MEMBRANE PROTEIN"/>
    <property type="match status" value="1"/>
</dbReference>
<sequence>MRAIGEAGAVGGLADWFAVEALFRHPLGLPVPHTALIPRRKDMIGVAIGRFVEKNFLDHENLLTEFRKDDRAAQIAAWLQSPATSSNVAESLASSMLQAVRNGMLLDAVSAALPVIRRLRKAFRGDLETLIANLTGKFVPSVIDRYLVEKLETEIDAWIEQLETPNSAQRLALDAWIRVKVEQMPAEWQEPIRKVAQEVQSLDVVSRLGSGRPSDDLVEALSVMITMLGEKIAGSSVLRHSINTALETMLVDYVAPFGTQISAYFPAS</sequence>
<protein>
    <recommendedName>
        <fullName evidence="3">DUF445 domain-containing protein</fullName>
    </recommendedName>
</protein>
<gene>
    <name evidence="1" type="ORF">CCS01_19210</name>
</gene>
<dbReference type="AlphaFoldDB" id="A0A2S6N712"/>
<proteinExistence type="predicted"/>
<dbReference type="EMBL" id="NHRY01000212">
    <property type="protein sequence ID" value="PPQ30412.1"/>
    <property type="molecule type" value="Genomic_DNA"/>
</dbReference>
<keyword evidence="2" id="KW-1185">Reference proteome</keyword>
<accession>A0A2S6N712</accession>
<name>A0A2S6N712_RHOGL</name>
<dbReference type="Pfam" id="PF04286">
    <property type="entry name" value="DUF445"/>
    <property type="match status" value="1"/>
</dbReference>